<keyword evidence="2" id="KW-0812">Transmembrane</keyword>
<reference evidence="4" key="1">
    <citation type="submission" date="2024-06" db="EMBL/GenBank/DDBJ databases">
        <authorList>
            <consortium name="consrtm"/>
            <person name="Uemura M."/>
            <person name="Terahara T."/>
        </authorList>
    </citation>
    <scope>NUCLEOTIDE SEQUENCE</scope>
    <source>
        <strain evidence="4">KM77-8</strain>
    </source>
</reference>
<feature type="region of interest" description="Disordered" evidence="1">
    <location>
        <begin position="98"/>
        <end position="137"/>
    </location>
</feature>
<reference evidence="4" key="2">
    <citation type="submission" date="2024-07" db="EMBL/GenBank/DDBJ databases">
        <title>Streptomyces haneummycinica sp. nov., a new antibiotic-producing actinobacterium isolated from marine sediment.</title>
        <authorList>
            <person name="Uemura M."/>
            <person name="Hamada M."/>
            <person name="Hirano S."/>
            <person name="Kobayashi K."/>
            <person name="Ohshiro T."/>
            <person name="Kobayashi T."/>
            <person name="Terahara T."/>
        </authorList>
    </citation>
    <scope>NUCLEOTIDE SEQUENCE</scope>
    <source>
        <strain evidence="4">KM77-8</strain>
    </source>
</reference>
<evidence type="ECO:0000256" key="2">
    <source>
        <dbReference type="SAM" id="Phobius"/>
    </source>
</evidence>
<name>A0AAT9HEP1_9ACTN</name>
<evidence type="ECO:0000259" key="3">
    <source>
        <dbReference type="Pfam" id="PF19053"/>
    </source>
</evidence>
<evidence type="ECO:0000313" key="4">
    <source>
        <dbReference type="EMBL" id="BFO15836.1"/>
    </source>
</evidence>
<accession>A0AAT9HEP1</accession>
<organism evidence="4">
    <name type="scientific">Streptomyces haneummycinicus</name>
    <dbReference type="NCBI Taxonomy" id="3074435"/>
    <lineage>
        <taxon>Bacteria</taxon>
        <taxon>Bacillati</taxon>
        <taxon>Actinomycetota</taxon>
        <taxon>Actinomycetes</taxon>
        <taxon>Kitasatosporales</taxon>
        <taxon>Streptomycetaceae</taxon>
        <taxon>Streptomyces</taxon>
    </lineage>
</organism>
<dbReference type="EMBL" id="AP035768">
    <property type="protein sequence ID" value="BFO15836.1"/>
    <property type="molecule type" value="Genomic_DNA"/>
</dbReference>
<keyword evidence="2" id="KW-0472">Membrane</keyword>
<dbReference type="AlphaFoldDB" id="A0AAT9HEP1"/>
<proteinExistence type="predicted"/>
<keyword evidence="2" id="KW-1133">Transmembrane helix</keyword>
<feature type="transmembrane region" description="Helical" evidence="2">
    <location>
        <begin position="70"/>
        <end position="91"/>
    </location>
</feature>
<evidence type="ECO:0000256" key="1">
    <source>
        <dbReference type="SAM" id="MobiDB-lite"/>
    </source>
</evidence>
<feature type="domain" description="EccD-like transmembrane" evidence="3">
    <location>
        <begin position="1"/>
        <end position="95"/>
    </location>
</feature>
<dbReference type="InterPro" id="IPR044049">
    <property type="entry name" value="EccD_transm"/>
</dbReference>
<feature type="transmembrane region" description="Helical" evidence="2">
    <location>
        <begin position="30"/>
        <end position="49"/>
    </location>
</feature>
<dbReference type="Pfam" id="PF19053">
    <property type="entry name" value="EccD"/>
    <property type="match status" value="1"/>
</dbReference>
<gene>
    <name evidence="4" type="ORF">SHKM778_22240</name>
</gene>
<protein>
    <recommendedName>
        <fullName evidence="3">EccD-like transmembrane domain-containing protein</fullName>
    </recommendedName>
</protein>
<sequence>MWGRLLALAVGLAMLIRARLFRYTSQVVCALVAGLGAVAALLLGLVLNPPPEALTEFVLHGDRGALDVRTVWLSAAVVAGTVLITAIGLVVPRKGSPLLGPPPRPRRVGRPAHPGAAVPGGAGRPHRRTGHDRLRRAVDGRWPTHWYPG</sequence>